<comment type="caution">
    <text evidence="1">The sequence shown here is derived from an EMBL/GenBank/DDBJ whole genome shotgun (WGS) entry which is preliminary data.</text>
</comment>
<keyword evidence="2" id="KW-1185">Reference proteome</keyword>
<reference evidence="1 2" key="1">
    <citation type="journal article" date="2011" name="PLoS Pathog.">
        <title>Endophytic Life Strategies Decoded by Genome and Transcriptome Analyses of the Mutualistic Root Symbiont Piriformospora indica.</title>
        <authorList>
            <person name="Zuccaro A."/>
            <person name="Lahrmann U."/>
            <person name="Guldener U."/>
            <person name="Langen G."/>
            <person name="Pfiffi S."/>
            <person name="Biedenkopf D."/>
            <person name="Wong P."/>
            <person name="Samans B."/>
            <person name="Grimm C."/>
            <person name="Basiewicz M."/>
            <person name="Murat C."/>
            <person name="Martin F."/>
            <person name="Kogel K.H."/>
        </authorList>
    </citation>
    <scope>NUCLEOTIDE SEQUENCE [LARGE SCALE GENOMIC DNA]</scope>
    <source>
        <strain evidence="1 2">DSM 11827</strain>
    </source>
</reference>
<sequence>MERLNQDVRFEIFNFVVEFVDDSVFILMCVCTEWQAQVLRSPWLWRYITISDDTEDLDAKMTMQLFMSQELPLVVRVYVSLLSSAYLNRILHRPIAALVISSKGTKLLPEDIFTTLTNVLSAHPPHQIRQVMCIWGGATDDIYFTPASVQEQIYDRALLEDVESVVQTYPVVLLTRFSMTACVSRFITTGDGPSKISLTAFMSCVRWLTHLVLLTMDYNLVSETTDKLHEVLWLPRLQELEIIFSEDLTSFTSIFATPNLQRLTLHGAWEQLCGYLSISKYRLQLKVLSLHIIGDRWQQPSEEEYKDLYNRRHIALTLEIGMEMTTVRVNGLSEAFGIFHRVLISSLTIDRVYAYISSEYTILLHGLQLDHPPHTIHLSSRSWDNVKELPTLPAYCDTLAVIGVTGKPPLRQLPCPRGLVVSTRHFSFSDLPTSWAPTLSEIEADRAPDHNPKIPHKPIKMQTSSPGQLGINLVSLRCLKCQIHLAIEVVTSDHRFPAFEELYIVRKFYHHKKEVVQLLTLFPGAVGKVSDVSLSPRLPKLHTLGIDWFPEWEYICTFTERWAKAHDFTTVLTLKLPKRPAIRFIEAIVQIMNGSSPSLPLPGSPSFSSSVECEYCARAGWWSKDNCGARHGPASLQELFPITKNTPW</sequence>
<evidence type="ECO:0008006" key="3">
    <source>
        <dbReference type="Google" id="ProtNLM"/>
    </source>
</evidence>
<name>G4TUP8_SERID</name>
<evidence type="ECO:0000313" key="2">
    <source>
        <dbReference type="Proteomes" id="UP000007148"/>
    </source>
</evidence>
<accession>G4TUP8</accession>
<dbReference type="AlphaFoldDB" id="G4TUP8"/>
<gene>
    <name evidence="1" type="ORF">PIIN_09026</name>
</gene>
<dbReference type="EMBL" id="CAFZ01000389">
    <property type="protein sequence ID" value="CCA75041.1"/>
    <property type="molecule type" value="Genomic_DNA"/>
</dbReference>
<proteinExistence type="predicted"/>
<protein>
    <recommendedName>
        <fullName evidence="3">F-box domain-containing protein</fullName>
    </recommendedName>
</protein>
<evidence type="ECO:0000313" key="1">
    <source>
        <dbReference type="EMBL" id="CCA75041.1"/>
    </source>
</evidence>
<dbReference type="HOGENOM" id="CLU_423407_0_0_1"/>
<dbReference type="Proteomes" id="UP000007148">
    <property type="component" value="Unassembled WGS sequence"/>
</dbReference>
<dbReference type="InParanoid" id="G4TUP8"/>
<organism evidence="1 2">
    <name type="scientific">Serendipita indica (strain DSM 11827)</name>
    <name type="common">Root endophyte fungus</name>
    <name type="synonym">Piriformospora indica</name>
    <dbReference type="NCBI Taxonomy" id="1109443"/>
    <lineage>
        <taxon>Eukaryota</taxon>
        <taxon>Fungi</taxon>
        <taxon>Dikarya</taxon>
        <taxon>Basidiomycota</taxon>
        <taxon>Agaricomycotina</taxon>
        <taxon>Agaricomycetes</taxon>
        <taxon>Sebacinales</taxon>
        <taxon>Serendipitaceae</taxon>
        <taxon>Serendipita</taxon>
    </lineage>
</organism>